<dbReference type="AlphaFoldDB" id="A0A9N9HZF0"/>
<protein>
    <submittedName>
        <fullName evidence="1">14012_t:CDS:1</fullName>
    </submittedName>
</protein>
<reference evidence="1" key="1">
    <citation type="submission" date="2021-06" db="EMBL/GenBank/DDBJ databases">
        <authorList>
            <person name="Kallberg Y."/>
            <person name="Tangrot J."/>
            <person name="Rosling A."/>
        </authorList>
    </citation>
    <scope>NUCLEOTIDE SEQUENCE</scope>
    <source>
        <strain evidence="1">IN212</strain>
    </source>
</reference>
<comment type="caution">
    <text evidence="1">The sequence shown here is derived from an EMBL/GenBank/DDBJ whole genome shotgun (WGS) entry which is preliminary data.</text>
</comment>
<name>A0A9N9HZF0_9GLOM</name>
<sequence length="87" mass="10047">AQGSKKIDSYFHNTVQETDSSNIQETTTHISTIQEITNQLITVQETATYSITNQEIDTLIHESTFFANDKRTEFWGLQNEQPLYPKH</sequence>
<proteinExistence type="predicted"/>
<dbReference type="Proteomes" id="UP000789396">
    <property type="component" value="Unassembled WGS sequence"/>
</dbReference>
<organism evidence="1 2">
    <name type="scientific">Racocetra fulgida</name>
    <dbReference type="NCBI Taxonomy" id="60492"/>
    <lineage>
        <taxon>Eukaryota</taxon>
        <taxon>Fungi</taxon>
        <taxon>Fungi incertae sedis</taxon>
        <taxon>Mucoromycota</taxon>
        <taxon>Glomeromycotina</taxon>
        <taxon>Glomeromycetes</taxon>
        <taxon>Diversisporales</taxon>
        <taxon>Gigasporaceae</taxon>
        <taxon>Racocetra</taxon>
    </lineage>
</organism>
<evidence type="ECO:0000313" key="1">
    <source>
        <dbReference type="EMBL" id="CAG8714432.1"/>
    </source>
</evidence>
<feature type="non-terminal residue" evidence="1">
    <location>
        <position position="87"/>
    </location>
</feature>
<accession>A0A9N9HZF0</accession>
<keyword evidence="2" id="KW-1185">Reference proteome</keyword>
<gene>
    <name evidence="1" type="ORF">RFULGI_LOCUS11057</name>
</gene>
<evidence type="ECO:0000313" key="2">
    <source>
        <dbReference type="Proteomes" id="UP000789396"/>
    </source>
</evidence>
<dbReference type="EMBL" id="CAJVPZ010023145">
    <property type="protein sequence ID" value="CAG8714432.1"/>
    <property type="molecule type" value="Genomic_DNA"/>
</dbReference>